<dbReference type="InterPro" id="IPR050107">
    <property type="entry name" value="ABC_carbohydrate_import_ATPase"/>
</dbReference>
<keyword evidence="5" id="KW-0547">Nucleotide-binding</keyword>
<dbReference type="CDD" id="cd03216">
    <property type="entry name" value="ABC_Carb_Monos_I"/>
    <property type="match status" value="1"/>
</dbReference>
<dbReference type="AlphaFoldDB" id="A0A7X6MIQ8"/>
<dbReference type="SUPFAM" id="SSF52540">
    <property type="entry name" value="P-loop containing nucleoside triphosphate hydrolases"/>
    <property type="match status" value="2"/>
</dbReference>
<evidence type="ECO:0000313" key="12">
    <source>
        <dbReference type="Proteomes" id="UP000553209"/>
    </source>
</evidence>
<dbReference type="PROSITE" id="PS00211">
    <property type="entry name" value="ABC_TRANSPORTER_1"/>
    <property type="match status" value="1"/>
</dbReference>
<dbReference type="SMART" id="SM00382">
    <property type="entry name" value="AAA"/>
    <property type="match status" value="2"/>
</dbReference>
<evidence type="ECO:0000256" key="2">
    <source>
        <dbReference type="ARBA" id="ARBA00022448"/>
    </source>
</evidence>
<dbReference type="CDD" id="cd03215">
    <property type="entry name" value="ABC_Carb_Monos_II"/>
    <property type="match status" value="1"/>
</dbReference>
<feature type="compositionally biased region" description="Low complexity" evidence="9">
    <location>
        <begin position="505"/>
        <end position="515"/>
    </location>
</feature>
<evidence type="ECO:0000256" key="8">
    <source>
        <dbReference type="ARBA" id="ARBA00023136"/>
    </source>
</evidence>
<dbReference type="Gene3D" id="3.40.50.300">
    <property type="entry name" value="P-loop containing nucleotide triphosphate hydrolases"/>
    <property type="match status" value="2"/>
</dbReference>
<dbReference type="PROSITE" id="PS50893">
    <property type="entry name" value="ABC_TRANSPORTER_2"/>
    <property type="match status" value="2"/>
</dbReference>
<accession>A0A7X6MIQ8</accession>
<keyword evidence="7" id="KW-1278">Translocase</keyword>
<evidence type="ECO:0000256" key="6">
    <source>
        <dbReference type="ARBA" id="ARBA00022840"/>
    </source>
</evidence>
<dbReference type="PANTHER" id="PTHR43790">
    <property type="entry name" value="CARBOHYDRATE TRANSPORT ATP-BINDING PROTEIN MG119-RELATED"/>
    <property type="match status" value="1"/>
</dbReference>
<feature type="compositionally biased region" description="Basic and acidic residues" evidence="9">
    <location>
        <begin position="530"/>
        <end position="539"/>
    </location>
</feature>
<keyword evidence="12" id="KW-1185">Reference proteome</keyword>
<dbReference type="RefSeq" id="WP_061079944.1">
    <property type="nucleotide sequence ID" value="NZ_JAAXPG010000022.1"/>
</dbReference>
<protein>
    <submittedName>
        <fullName evidence="11">ATP-binding cassette domain-containing protein</fullName>
    </submittedName>
</protein>
<evidence type="ECO:0000256" key="9">
    <source>
        <dbReference type="SAM" id="MobiDB-lite"/>
    </source>
</evidence>
<dbReference type="GO" id="GO:0016887">
    <property type="term" value="F:ATP hydrolysis activity"/>
    <property type="evidence" value="ECO:0007669"/>
    <property type="project" value="InterPro"/>
</dbReference>
<dbReference type="Proteomes" id="UP000553209">
    <property type="component" value="Unassembled WGS sequence"/>
</dbReference>
<evidence type="ECO:0000256" key="3">
    <source>
        <dbReference type="ARBA" id="ARBA00022475"/>
    </source>
</evidence>
<dbReference type="InterPro" id="IPR003593">
    <property type="entry name" value="AAA+_ATPase"/>
</dbReference>
<keyword evidence="3" id="KW-1003">Cell membrane</keyword>
<organism evidence="11 12">
    <name type="scientific">Nocardiopsis alborubida</name>
    <dbReference type="NCBI Taxonomy" id="146802"/>
    <lineage>
        <taxon>Bacteria</taxon>
        <taxon>Bacillati</taxon>
        <taxon>Actinomycetota</taxon>
        <taxon>Actinomycetes</taxon>
        <taxon>Streptosporangiales</taxon>
        <taxon>Nocardiopsidaceae</taxon>
        <taxon>Nocardiopsis</taxon>
    </lineage>
</organism>
<keyword evidence="6 11" id="KW-0067">ATP-binding</keyword>
<evidence type="ECO:0000313" key="11">
    <source>
        <dbReference type="EMBL" id="NKZ00231.1"/>
    </source>
</evidence>
<comment type="subcellular location">
    <subcellularLocation>
        <location evidence="1">Cell membrane</location>
        <topology evidence="1">Peripheral membrane protein</topology>
    </subcellularLocation>
</comment>
<feature type="domain" description="ABC transporter" evidence="10">
    <location>
        <begin position="7"/>
        <end position="243"/>
    </location>
</feature>
<reference evidence="11 12" key="1">
    <citation type="submission" date="2020-04" db="EMBL/GenBank/DDBJ databases">
        <title>MicrobeNet Type strains.</title>
        <authorList>
            <person name="Nicholson A.C."/>
        </authorList>
    </citation>
    <scope>NUCLEOTIDE SEQUENCE [LARGE SCALE GENOMIC DNA]</scope>
    <source>
        <strain evidence="11 12">ATCC 23612</strain>
    </source>
</reference>
<evidence type="ECO:0000256" key="5">
    <source>
        <dbReference type="ARBA" id="ARBA00022741"/>
    </source>
</evidence>
<dbReference type="PANTHER" id="PTHR43790:SF9">
    <property type="entry name" value="GALACTOFURANOSE TRANSPORTER ATP-BINDING PROTEIN YTFR"/>
    <property type="match status" value="1"/>
</dbReference>
<comment type="caution">
    <text evidence="11">The sequence shown here is derived from an EMBL/GenBank/DDBJ whole genome shotgun (WGS) entry which is preliminary data.</text>
</comment>
<evidence type="ECO:0000259" key="10">
    <source>
        <dbReference type="PROSITE" id="PS50893"/>
    </source>
</evidence>
<gene>
    <name evidence="11" type="ORF">HGB44_21530</name>
</gene>
<keyword evidence="8" id="KW-0472">Membrane</keyword>
<keyword evidence="4" id="KW-0677">Repeat</keyword>
<feature type="region of interest" description="Disordered" evidence="9">
    <location>
        <begin position="492"/>
        <end position="565"/>
    </location>
</feature>
<feature type="domain" description="ABC transporter" evidence="10">
    <location>
        <begin position="259"/>
        <end position="497"/>
    </location>
</feature>
<keyword evidence="2" id="KW-0813">Transport</keyword>
<dbReference type="InterPro" id="IPR027417">
    <property type="entry name" value="P-loop_NTPase"/>
</dbReference>
<feature type="compositionally biased region" description="Low complexity" evidence="9">
    <location>
        <begin position="540"/>
        <end position="550"/>
    </location>
</feature>
<dbReference type="InterPro" id="IPR017871">
    <property type="entry name" value="ABC_transporter-like_CS"/>
</dbReference>
<dbReference type="EMBL" id="JAAXPG010000022">
    <property type="protein sequence ID" value="NKZ00231.1"/>
    <property type="molecule type" value="Genomic_DNA"/>
</dbReference>
<proteinExistence type="predicted"/>
<dbReference type="Pfam" id="PF00005">
    <property type="entry name" value="ABC_tran"/>
    <property type="match status" value="2"/>
</dbReference>
<sequence length="565" mass="59446">MSGPPLLRMSGITKSFLGVRVLHGIDLELHPGELHALVGENGAGKSTLMKVLAGVHRADGGTVELEGGAVSFEHPVQAQRAGVTTVFQEFNLLPDRTVAENVFLGREIRRRGLVDGRAMERATAELLAELDLEGIDPRARVRSLSVAEQQIVEIVKALSHDARIISMDEPTAALADHEVEVLYRIIGRLRERGVAVLYVSHRMREIFDLADTITVLKDGHLVDTVPAGEIGPAELVRKMVGRPVSAVFPERLEPHGEHVGRVRLSVTAGGNTQLDGIGFEVRGGEILGLGGLQGSGRTEVAHALFGVERFTRGEVRVDGRRVDPRSPRTAVRAGLVLVTEDRKAQGLALNQSVAANGRLVLDAVWPLGSARGARRLPGILSSLELVARGGQDQEVRYLSGGNQQKVVLAKWLAAEPGVMVLDEPTRGIDVGAKQAVYRLMRELAAAGVAIVLISSELPELIGMSDRLVVLRDGRVAGELPGGAAEEAVMAVATGSPHPGGPVPPASGKAPAAASPRSDDPTPPPPGENGADARRPRASADDASPGAPSPGTDGGGSPARHEEAAP</sequence>
<evidence type="ECO:0000256" key="7">
    <source>
        <dbReference type="ARBA" id="ARBA00022967"/>
    </source>
</evidence>
<evidence type="ECO:0000256" key="1">
    <source>
        <dbReference type="ARBA" id="ARBA00004202"/>
    </source>
</evidence>
<evidence type="ECO:0000256" key="4">
    <source>
        <dbReference type="ARBA" id="ARBA00022737"/>
    </source>
</evidence>
<dbReference type="FunFam" id="3.40.50.300:FF:000127">
    <property type="entry name" value="Ribose import ATP-binding protein RbsA"/>
    <property type="match status" value="1"/>
</dbReference>
<name>A0A7X6MIQ8_9ACTN</name>
<dbReference type="GO" id="GO:0005886">
    <property type="term" value="C:plasma membrane"/>
    <property type="evidence" value="ECO:0007669"/>
    <property type="project" value="UniProtKB-SubCell"/>
</dbReference>
<dbReference type="InterPro" id="IPR003439">
    <property type="entry name" value="ABC_transporter-like_ATP-bd"/>
</dbReference>
<dbReference type="GO" id="GO:0005524">
    <property type="term" value="F:ATP binding"/>
    <property type="evidence" value="ECO:0007669"/>
    <property type="project" value="UniProtKB-KW"/>
</dbReference>